<gene>
    <name evidence="2" type="ORF">COW11_06355</name>
</gene>
<protein>
    <recommendedName>
        <fullName evidence="1">DUF4954 domain-containing protein</fullName>
    </recommendedName>
</protein>
<dbReference type="SUPFAM" id="SSF51161">
    <property type="entry name" value="Trimeric LpxA-like enzymes"/>
    <property type="match status" value="1"/>
</dbReference>
<dbReference type="Proteomes" id="UP000231267">
    <property type="component" value="Unassembled WGS sequence"/>
</dbReference>
<name>A0A2J0LIJ3_9BACT</name>
<dbReference type="InterPro" id="IPR032533">
    <property type="entry name" value="DUF4954"/>
</dbReference>
<dbReference type="AlphaFoldDB" id="A0A2J0LIJ3"/>
<accession>A0A2J0LIJ3</accession>
<comment type="caution">
    <text evidence="2">The sequence shown here is derived from an EMBL/GenBank/DDBJ whole genome shotgun (WGS) entry which is preliminary data.</text>
</comment>
<evidence type="ECO:0000259" key="1">
    <source>
        <dbReference type="Pfam" id="PF16314"/>
    </source>
</evidence>
<dbReference type="Pfam" id="PF16314">
    <property type="entry name" value="DUF4954"/>
    <property type="match status" value="1"/>
</dbReference>
<evidence type="ECO:0000313" key="2">
    <source>
        <dbReference type="EMBL" id="PIW65850.1"/>
    </source>
</evidence>
<dbReference type="InterPro" id="IPR011004">
    <property type="entry name" value="Trimer_LpxA-like_sf"/>
</dbReference>
<dbReference type="EMBL" id="PFGP01000139">
    <property type="protein sequence ID" value="PIW65850.1"/>
    <property type="molecule type" value="Genomic_DNA"/>
</dbReference>
<sequence>MQSELINSVSKVKQFLGKATQSAATGKKAEALKPEQIAVLEKNGNFCHDWKKVKVAKNFNPNRVFNCYFDGKVTLGVFVEKIEVSKGIILSSGLYNSKIVDCQIGDNVLISDVKCLVNYVVKEKAVLFNNGIISCASPSVFGNGTEVPIAIETGGREVKLYADITIDEAAKIAGSRHDKKLLAEYEKKISGFVKNVSSVCGIIEEGAVIRNTQKVADTFVGAYAVIDNAVMVKNTTILSNKDEKAEIIDGAYVKNSIIQWGSEVASGAIVDSSCLTEHSRVERHGKVTQSILGPNTGIAEGEVTASLVGPFVGFHHQSLLIAAFWPEGKGNVGYGANVGSNHTSKAPDQEIWPGEGAFFGLGTNIKFPSDFSKSPYTIIASGVNALPQKVTFPFSLINSASLSLDGISPAFNEIAPGWVLSDNIYTIKRNEGKYQKRNKAKRSKFVFEVFRPQIVDLMLDARQRLIDIKFKKNYYTFKDIQGLGKNYLLETDRARGVEAYTFYIRYYALLGLKKKLEELLAGKKSAFKKNSGNVLTLHSKDKRWEHERKILIQELKDKSAVECLDILSQMQEKIARDVQVSKEKDDKRGAKIISDYAFAHPVAADDSFVKQTWDDTKKMQREISALIKVVGLPKKKK</sequence>
<evidence type="ECO:0000313" key="3">
    <source>
        <dbReference type="Proteomes" id="UP000231267"/>
    </source>
</evidence>
<proteinExistence type="predicted"/>
<feature type="domain" description="DUF4954" evidence="1">
    <location>
        <begin position="31"/>
        <end position="465"/>
    </location>
</feature>
<organism evidence="2 3">
    <name type="scientific">Candidatus Taenaricola geysiri</name>
    <dbReference type="NCBI Taxonomy" id="1974752"/>
    <lineage>
        <taxon>Bacteria</taxon>
        <taxon>Pseudomonadati</taxon>
        <taxon>Candidatus Omnitrophota</taxon>
        <taxon>Candidatus Taenaricola</taxon>
    </lineage>
</organism>
<dbReference type="Gene3D" id="2.160.10.10">
    <property type="entry name" value="Hexapeptide repeat proteins"/>
    <property type="match status" value="1"/>
</dbReference>
<reference evidence="2 3" key="1">
    <citation type="submission" date="2017-09" db="EMBL/GenBank/DDBJ databases">
        <title>Depth-based differentiation of microbial function through sediment-hosted aquifers and enrichment of novel symbionts in the deep terrestrial subsurface.</title>
        <authorList>
            <person name="Probst A.J."/>
            <person name="Ladd B."/>
            <person name="Jarett J.K."/>
            <person name="Geller-Mcgrath D.E."/>
            <person name="Sieber C.M."/>
            <person name="Emerson J.B."/>
            <person name="Anantharaman K."/>
            <person name="Thomas B.C."/>
            <person name="Malmstrom R."/>
            <person name="Stieglmeier M."/>
            <person name="Klingl A."/>
            <person name="Woyke T."/>
            <person name="Ryan C.M."/>
            <person name="Banfield J.F."/>
        </authorList>
    </citation>
    <scope>NUCLEOTIDE SEQUENCE [LARGE SCALE GENOMIC DNA]</scope>
    <source>
        <strain evidence="2">CG12_big_fil_rev_8_21_14_0_65_43_15</strain>
    </source>
</reference>